<dbReference type="EMBL" id="LXQA010519127">
    <property type="protein sequence ID" value="MCI56836.1"/>
    <property type="molecule type" value="Genomic_DNA"/>
</dbReference>
<accession>A0A392T9Q3</accession>
<feature type="transmembrane region" description="Helical" evidence="1">
    <location>
        <begin position="20"/>
        <end position="40"/>
    </location>
</feature>
<evidence type="ECO:0000313" key="2">
    <source>
        <dbReference type="EMBL" id="MCI56836.1"/>
    </source>
</evidence>
<evidence type="ECO:0000313" key="3">
    <source>
        <dbReference type="Proteomes" id="UP000265520"/>
    </source>
</evidence>
<keyword evidence="3" id="KW-1185">Reference proteome</keyword>
<keyword evidence="1" id="KW-1133">Transmembrane helix</keyword>
<protein>
    <submittedName>
        <fullName evidence="2">Uncharacterized protein</fullName>
    </submittedName>
</protein>
<dbReference type="AlphaFoldDB" id="A0A392T9Q3"/>
<name>A0A392T9Q3_9FABA</name>
<feature type="non-terminal residue" evidence="2">
    <location>
        <position position="43"/>
    </location>
</feature>
<evidence type="ECO:0000256" key="1">
    <source>
        <dbReference type="SAM" id="Phobius"/>
    </source>
</evidence>
<keyword evidence="1" id="KW-0812">Transmembrane</keyword>
<organism evidence="2 3">
    <name type="scientific">Trifolium medium</name>
    <dbReference type="NCBI Taxonomy" id="97028"/>
    <lineage>
        <taxon>Eukaryota</taxon>
        <taxon>Viridiplantae</taxon>
        <taxon>Streptophyta</taxon>
        <taxon>Embryophyta</taxon>
        <taxon>Tracheophyta</taxon>
        <taxon>Spermatophyta</taxon>
        <taxon>Magnoliopsida</taxon>
        <taxon>eudicotyledons</taxon>
        <taxon>Gunneridae</taxon>
        <taxon>Pentapetalae</taxon>
        <taxon>rosids</taxon>
        <taxon>fabids</taxon>
        <taxon>Fabales</taxon>
        <taxon>Fabaceae</taxon>
        <taxon>Papilionoideae</taxon>
        <taxon>50 kb inversion clade</taxon>
        <taxon>NPAAA clade</taxon>
        <taxon>Hologalegina</taxon>
        <taxon>IRL clade</taxon>
        <taxon>Trifolieae</taxon>
        <taxon>Trifolium</taxon>
    </lineage>
</organism>
<reference evidence="2 3" key="1">
    <citation type="journal article" date="2018" name="Front. Plant Sci.">
        <title>Red Clover (Trifolium pratense) and Zigzag Clover (T. medium) - A Picture of Genomic Similarities and Differences.</title>
        <authorList>
            <person name="Dluhosova J."/>
            <person name="Istvanek J."/>
            <person name="Nedelnik J."/>
            <person name="Repkova J."/>
        </authorList>
    </citation>
    <scope>NUCLEOTIDE SEQUENCE [LARGE SCALE GENOMIC DNA]</scope>
    <source>
        <strain evidence="3">cv. 10/8</strain>
        <tissue evidence="2">Leaf</tissue>
    </source>
</reference>
<dbReference type="Proteomes" id="UP000265520">
    <property type="component" value="Unassembled WGS sequence"/>
</dbReference>
<proteinExistence type="predicted"/>
<sequence length="43" mass="4646">MLKSCDNLVTAATLPTEEKIVFECTVTIVTLLYTAVTVSIEGK</sequence>
<keyword evidence="1" id="KW-0472">Membrane</keyword>
<comment type="caution">
    <text evidence="2">The sequence shown here is derived from an EMBL/GenBank/DDBJ whole genome shotgun (WGS) entry which is preliminary data.</text>
</comment>